<keyword evidence="2" id="KW-1185">Reference proteome</keyword>
<dbReference type="AlphaFoldDB" id="A0A225DPZ0"/>
<comment type="caution">
    <text evidence="1">The sequence shown here is derived from an EMBL/GenBank/DDBJ whole genome shotgun (WGS) entry which is preliminary data.</text>
</comment>
<sequence>MPPGTGIRDKVWQRLVVEEMGHLSQPGFAVMIGSRVEGCSAPWLVRVGAVDCRPTAATLRSAAVPGAIIVVEGVDAGFAAEVRTDGVRVVSRNSHVAARLNGAAEHLVPLAQWNQFVSDLCEQPLPLGITKAAYNPAAELGDALRECPGSYILKPRYGSNGVGVVRIVSHADGSLTAESDCPDTALYLEEFPHDPRQRGRDVIAAAATHRPRFVDRASAGLPEWAMGLSILEEEIRQDRADGSLFEPRIVVQRMKTDSGETFAIIGAICKRIDTSVGASVARDFREEPLDVSLGRFLRPRVPSADLTDWVRRVRNEIFAAGERVRDVVVPLVEARGARIHQFGIDCRLCWNQAEHRVAFPFLEFQFGIGRIDQTALDTSLVGYQTGEQLRSRFGPETG</sequence>
<evidence type="ECO:0008006" key="3">
    <source>
        <dbReference type="Google" id="ProtNLM"/>
    </source>
</evidence>
<proteinExistence type="predicted"/>
<organism evidence="1 2">
    <name type="scientific">Fimbriiglobus ruber</name>
    <dbReference type="NCBI Taxonomy" id="1908690"/>
    <lineage>
        <taxon>Bacteria</taxon>
        <taxon>Pseudomonadati</taxon>
        <taxon>Planctomycetota</taxon>
        <taxon>Planctomycetia</taxon>
        <taxon>Gemmatales</taxon>
        <taxon>Gemmataceae</taxon>
        <taxon>Fimbriiglobus</taxon>
    </lineage>
</organism>
<gene>
    <name evidence="1" type="ORF">FRUB_02772</name>
</gene>
<reference evidence="2" key="1">
    <citation type="submission" date="2017-06" db="EMBL/GenBank/DDBJ databases">
        <title>Genome analysis of Fimbriiglobus ruber SP5, the first member of the order Planctomycetales with confirmed chitinolytic capability.</title>
        <authorList>
            <person name="Ravin N.V."/>
            <person name="Rakitin A.L."/>
            <person name="Ivanova A.A."/>
            <person name="Beletsky A.V."/>
            <person name="Kulichevskaya I.S."/>
            <person name="Mardanov A.V."/>
            <person name="Dedysh S.N."/>
        </authorList>
    </citation>
    <scope>NUCLEOTIDE SEQUENCE [LARGE SCALE GENOMIC DNA]</scope>
    <source>
        <strain evidence="2">SP5</strain>
    </source>
</reference>
<protein>
    <recommendedName>
        <fullName evidence="3">ATP-grasp domain-containing protein</fullName>
    </recommendedName>
</protein>
<dbReference type="Proteomes" id="UP000214646">
    <property type="component" value="Unassembled WGS sequence"/>
</dbReference>
<evidence type="ECO:0000313" key="1">
    <source>
        <dbReference type="EMBL" id="OWK43173.1"/>
    </source>
</evidence>
<dbReference type="EMBL" id="NIDE01000004">
    <property type="protein sequence ID" value="OWK43173.1"/>
    <property type="molecule type" value="Genomic_DNA"/>
</dbReference>
<name>A0A225DPZ0_9BACT</name>
<accession>A0A225DPZ0</accession>
<evidence type="ECO:0000313" key="2">
    <source>
        <dbReference type="Proteomes" id="UP000214646"/>
    </source>
</evidence>